<evidence type="ECO:0000313" key="2">
    <source>
        <dbReference type="Proteomes" id="UP001597301"/>
    </source>
</evidence>
<comment type="caution">
    <text evidence="1">The sequence shown here is derived from an EMBL/GenBank/DDBJ whole genome shotgun (WGS) entry which is preliminary data.</text>
</comment>
<reference evidence="2" key="1">
    <citation type="journal article" date="2019" name="Int. J. Syst. Evol. Microbiol.">
        <title>The Global Catalogue of Microorganisms (GCM) 10K type strain sequencing project: providing services to taxonomists for standard genome sequencing and annotation.</title>
        <authorList>
            <consortium name="The Broad Institute Genomics Platform"/>
            <consortium name="The Broad Institute Genome Sequencing Center for Infectious Disease"/>
            <person name="Wu L."/>
            <person name="Ma J."/>
        </authorList>
    </citation>
    <scope>NUCLEOTIDE SEQUENCE [LARGE SCALE GENOMIC DNA]</scope>
    <source>
        <strain evidence="2">CGMCC 1.12295</strain>
    </source>
</reference>
<dbReference type="Proteomes" id="UP001597301">
    <property type="component" value="Unassembled WGS sequence"/>
</dbReference>
<name>A0ABW4KG78_9BACI</name>
<evidence type="ECO:0000313" key="1">
    <source>
        <dbReference type="EMBL" id="MFD1707219.1"/>
    </source>
</evidence>
<dbReference type="RefSeq" id="WP_380773943.1">
    <property type="nucleotide sequence ID" value="NZ_JBHUEO010000029.1"/>
</dbReference>
<protein>
    <submittedName>
        <fullName evidence="1">Uncharacterized protein</fullName>
    </submittedName>
</protein>
<keyword evidence="2" id="KW-1185">Reference proteome</keyword>
<sequence length="47" mass="5394">MAEQMPYKCLRLKELHGFFQVPDGRHLTGAVVRQPHSFTTGIILKEI</sequence>
<organism evidence="1 2">
    <name type="scientific">Siminovitchia sediminis</name>
    <dbReference type="NCBI Taxonomy" id="1274353"/>
    <lineage>
        <taxon>Bacteria</taxon>
        <taxon>Bacillati</taxon>
        <taxon>Bacillota</taxon>
        <taxon>Bacilli</taxon>
        <taxon>Bacillales</taxon>
        <taxon>Bacillaceae</taxon>
        <taxon>Siminovitchia</taxon>
    </lineage>
</organism>
<accession>A0ABW4KG78</accession>
<proteinExistence type="predicted"/>
<dbReference type="EMBL" id="JBHUEO010000029">
    <property type="protein sequence ID" value="MFD1707219.1"/>
    <property type="molecule type" value="Genomic_DNA"/>
</dbReference>
<gene>
    <name evidence="1" type="ORF">ACFSCZ_10795</name>
</gene>